<dbReference type="Proteomes" id="UP000808372">
    <property type="component" value="Chromosome 1"/>
</dbReference>
<feature type="region of interest" description="Disordered" evidence="3">
    <location>
        <begin position="1"/>
        <end position="160"/>
    </location>
</feature>
<dbReference type="AlphaFoldDB" id="A0A8U1BMX2"/>
<dbReference type="PANTHER" id="PTHR46375">
    <property type="entry name" value="KELCH REPEAT AND BTB DOMAIN-CONTAINING PROTEIN 13-RELATED"/>
    <property type="match status" value="1"/>
</dbReference>
<dbReference type="SMART" id="SM00225">
    <property type="entry name" value="BTB"/>
    <property type="match status" value="1"/>
</dbReference>
<evidence type="ECO:0000256" key="1">
    <source>
        <dbReference type="ARBA" id="ARBA00022441"/>
    </source>
</evidence>
<dbReference type="CTD" id="390594"/>
<gene>
    <name evidence="6" type="primary">kbtbd13</name>
</gene>
<dbReference type="InterPro" id="IPR015915">
    <property type="entry name" value="Kelch-typ_b-propeller"/>
</dbReference>
<evidence type="ECO:0000313" key="6">
    <source>
        <dbReference type="RefSeq" id="XP_038856027.1"/>
    </source>
</evidence>
<dbReference type="InterPro" id="IPR006652">
    <property type="entry name" value="Kelch_1"/>
</dbReference>
<evidence type="ECO:0000313" key="5">
    <source>
        <dbReference type="Proteomes" id="UP000808372"/>
    </source>
</evidence>
<dbReference type="CDD" id="cd18486">
    <property type="entry name" value="BACK_KBTBD13"/>
    <property type="match status" value="1"/>
</dbReference>
<reference evidence="6" key="1">
    <citation type="submission" date="2025-08" db="UniProtKB">
        <authorList>
            <consortium name="RefSeq"/>
        </authorList>
    </citation>
    <scope>IDENTIFICATION</scope>
    <source>
        <tissue evidence="6">White muscle</tissue>
    </source>
</reference>
<keyword evidence="2" id="KW-0677">Repeat</keyword>
<dbReference type="SUPFAM" id="SSF117281">
    <property type="entry name" value="Kelch motif"/>
    <property type="match status" value="1"/>
</dbReference>
<dbReference type="Pfam" id="PF00651">
    <property type="entry name" value="BTB"/>
    <property type="match status" value="1"/>
</dbReference>
<dbReference type="InterPro" id="IPR052392">
    <property type="entry name" value="Kelch-BTB_domain-containing"/>
</dbReference>
<keyword evidence="1" id="KW-0880">Kelch repeat</keyword>
<dbReference type="InterPro" id="IPR011333">
    <property type="entry name" value="SKP1/BTB/POZ_sf"/>
</dbReference>
<dbReference type="Gene3D" id="2.120.10.80">
    <property type="entry name" value="Kelch-type beta propeller"/>
    <property type="match status" value="1"/>
</dbReference>
<accession>A0A8U1BMX2</accession>
<dbReference type="CDD" id="cd18320">
    <property type="entry name" value="BTB_POZ_KBTBD13"/>
    <property type="match status" value="1"/>
</dbReference>
<dbReference type="Gene3D" id="3.30.710.10">
    <property type="entry name" value="Potassium Channel Kv1.1, Chain A"/>
    <property type="match status" value="1"/>
</dbReference>
<protein>
    <submittedName>
        <fullName evidence="6">Kelch repeat and BTB domain-containing protein 13</fullName>
    </submittedName>
</protein>
<dbReference type="SMART" id="SM00612">
    <property type="entry name" value="Kelch"/>
    <property type="match status" value="2"/>
</dbReference>
<name>A0A8U1BMX2_SALNM</name>
<dbReference type="InterPro" id="IPR000210">
    <property type="entry name" value="BTB/POZ_dom"/>
</dbReference>
<dbReference type="Pfam" id="PF01344">
    <property type="entry name" value="Kelch_1"/>
    <property type="match status" value="2"/>
</dbReference>
<evidence type="ECO:0000256" key="2">
    <source>
        <dbReference type="ARBA" id="ARBA00022737"/>
    </source>
</evidence>
<proteinExistence type="predicted"/>
<evidence type="ECO:0000256" key="3">
    <source>
        <dbReference type="SAM" id="MobiDB-lite"/>
    </source>
</evidence>
<dbReference type="GeneID" id="120052893"/>
<dbReference type="RefSeq" id="XP_038856027.1">
    <property type="nucleotide sequence ID" value="XM_039000099.1"/>
</dbReference>
<dbReference type="PROSITE" id="PS50097">
    <property type="entry name" value="BTB"/>
    <property type="match status" value="1"/>
</dbReference>
<evidence type="ECO:0000259" key="4">
    <source>
        <dbReference type="PROSITE" id="PS50097"/>
    </source>
</evidence>
<dbReference type="SUPFAM" id="SSF54695">
    <property type="entry name" value="POZ domain"/>
    <property type="match status" value="1"/>
</dbReference>
<feature type="domain" description="BTB" evidence="4">
    <location>
        <begin position="162"/>
        <end position="220"/>
    </location>
</feature>
<keyword evidence="5" id="KW-1185">Reference proteome</keyword>
<dbReference type="KEGG" id="snh:120052893"/>
<dbReference type="PANTHER" id="PTHR46375:SF5">
    <property type="entry name" value="KELCH REPEAT AND BTB DOMAIN-CONTAINING PROTEIN 13-RELATED"/>
    <property type="match status" value="1"/>
</dbReference>
<sequence length="635" mass="69843">MEPSSCPGSGADSDKPALGKPLDSGMDSDKPALGKPLDSGTDSDKPALGKPLDSGTDSDKPALGKPLDSGTDSDKPALGKPLDSGMDSDKPALGKPLDSGTDSDKPALGKPLDSGMDSDKPALGKPLDSGMDSDKPALGKPLDSGMDSDKPALGKPLDSGMDSLKVRVDGSVFVVNKALLEQHCEYFRALFQSGMRECQQDEVHLQGLSARGFVLALRVLDGDRPILGGDEIVEAIECATFLQVESVTKHLTNIINSENCLLMYHTAATYGLWDLSHQTALFIKDMYSDLKEDVVRTLPEDLVEYVESLIPSRYVTVCSHSPTVEQLQDCQRTVCYLDDEDREWKVLSHLPLNTSTTMAGVTVLDNKLYIIGGVHDVSKKVVDSGFCYDPESDSWSTISSPQQPRYNFTLVGHEGCLYAIGGEFDRKSMALVEKYSVSTATWRFAANLPCRAANVASTKAMSRIFICLWKPKGVTEIHEYVPERDQWVLVTTLVCDQSYGHCMVGHRDNLYVMRNGPCEDFLMCVMDCYNLTTGQWTALPGQYANSKGALFTSVIRGDSVFTLNRMRTTEFAVEEYRWKIKRETKGFGRIGSMYTFLMRLPTTKTVGNTEVLTDGLEFGNRIDYRRRDSLLQCFD</sequence>
<organism evidence="5 6">
    <name type="scientific">Salvelinus namaycush</name>
    <name type="common">Lake trout</name>
    <name type="synonym">Salmo namaycush</name>
    <dbReference type="NCBI Taxonomy" id="8040"/>
    <lineage>
        <taxon>Eukaryota</taxon>
        <taxon>Metazoa</taxon>
        <taxon>Chordata</taxon>
        <taxon>Craniata</taxon>
        <taxon>Vertebrata</taxon>
        <taxon>Euteleostomi</taxon>
        <taxon>Actinopterygii</taxon>
        <taxon>Neopterygii</taxon>
        <taxon>Teleostei</taxon>
        <taxon>Protacanthopterygii</taxon>
        <taxon>Salmoniformes</taxon>
        <taxon>Salmonidae</taxon>
        <taxon>Salmoninae</taxon>
        <taxon>Salvelinus</taxon>
    </lineage>
</organism>